<feature type="transmembrane region" description="Helical" evidence="1">
    <location>
        <begin position="73"/>
        <end position="93"/>
    </location>
</feature>
<proteinExistence type="predicted"/>
<dbReference type="GO" id="GO:0005789">
    <property type="term" value="C:endoplasmic reticulum membrane"/>
    <property type="evidence" value="ECO:0007669"/>
    <property type="project" value="TreeGrafter"/>
</dbReference>
<protein>
    <submittedName>
        <fullName evidence="2">Transmembrane 6 superfamily member 2</fullName>
    </submittedName>
</protein>
<evidence type="ECO:0000256" key="1">
    <source>
        <dbReference type="SAM" id="Phobius"/>
    </source>
</evidence>
<name>A0AAD3NQF0_LATJO</name>
<evidence type="ECO:0000313" key="2">
    <source>
        <dbReference type="EMBL" id="GLD75169.1"/>
    </source>
</evidence>
<dbReference type="PANTHER" id="PTHR14568">
    <property type="entry name" value="TRANSMEMBRANE SUPERFAMILY 6 MEMBER 1/2"/>
    <property type="match status" value="1"/>
</dbReference>
<dbReference type="GO" id="GO:0055088">
    <property type="term" value="P:lipid homeostasis"/>
    <property type="evidence" value="ECO:0007669"/>
    <property type="project" value="TreeGrafter"/>
</dbReference>
<dbReference type="AlphaFoldDB" id="A0AAD3NQF0"/>
<accession>A0AAD3NQF0</accession>
<gene>
    <name evidence="2" type="ORF">AKAME5_002650200</name>
</gene>
<comment type="caution">
    <text evidence="2">The sequence shown here is derived from an EMBL/GenBank/DDBJ whole genome shotgun (WGS) entry which is preliminary data.</text>
</comment>
<keyword evidence="1 2" id="KW-0812">Transmembrane</keyword>
<dbReference type="Proteomes" id="UP001279410">
    <property type="component" value="Unassembled WGS sequence"/>
</dbReference>
<reference evidence="2" key="1">
    <citation type="submission" date="2022-08" db="EMBL/GenBank/DDBJ databases">
        <title>Genome sequencing of akame (Lates japonicus).</title>
        <authorList>
            <person name="Hashiguchi Y."/>
            <person name="Takahashi H."/>
        </authorList>
    </citation>
    <scope>NUCLEOTIDE SEQUENCE</scope>
    <source>
        <strain evidence="2">Kochi</strain>
    </source>
</reference>
<keyword evidence="1" id="KW-1133">Transmembrane helix</keyword>
<dbReference type="GO" id="GO:0033116">
    <property type="term" value="C:endoplasmic reticulum-Golgi intermediate compartment membrane"/>
    <property type="evidence" value="ECO:0007669"/>
    <property type="project" value="TreeGrafter"/>
</dbReference>
<dbReference type="PANTHER" id="PTHR14568:SF13">
    <property type="entry name" value="SI:DKEY-19F23.3"/>
    <property type="match status" value="1"/>
</dbReference>
<keyword evidence="1" id="KW-0472">Membrane</keyword>
<dbReference type="GO" id="GO:0019216">
    <property type="term" value="P:regulation of lipid metabolic process"/>
    <property type="evidence" value="ECO:0007669"/>
    <property type="project" value="TreeGrafter"/>
</dbReference>
<evidence type="ECO:0000313" key="3">
    <source>
        <dbReference type="Proteomes" id="UP001279410"/>
    </source>
</evidence>
<dbReference type="EMBL" id="BRZM01002750">
    <property type="protein sequence ID" value="GLD75169.1"/>
    <property type="molecule type" value="Genomic_DNA"/>
</dbReference>
<organism evidence="2 3">
    <name type="scientific">Lates japonicus</name>
    <name type="common">Japanese lates</name>
    <dbReference type="NCBI Taxonomy" id="270547"/>
    <lineage>
        <taxon>Eukaryota</taxon>
        <taxon>Metazoa</taxon>
        <taxon>Chordata</taxon>
        <taxon>Craniata</taxon>
        <taxon>Vertebrata</taxon>
        <taxon>Euteleostomi</taxon>
        <taxon>Actinopterygii</taxon>
        <taxon>Neopterygii</taxon>
        <taxon>Teleostei</taxon>
        <taxon>Neoteleostei</taxon>
        <taxon>Acanthomorphata</taxon>
        <taxon>Carangaria</taxon>
        <taxon>Carangaria incertae sedis</taxon>
        <taxon>Centropomidae</taxon>
        <taxon>Lates</taxon>
    </lineage>
</organism>
<keyword evidence="3" id="KW-1185">Reference proteome</keyword>
<sequence length="123" mass="13488">MVKTMTAKGTAPGSGQGALDKFHALSILSLYGNVNTMYSIVLVALDSPLEACSIYLKHYEPYLKDPVGYPRVMMLHLFFYGLPLLGAFVYGLLKPGCTWMSDWTIFFAGAVTQVTPGEQTVDK</sequence>